<evidence type="ECO:0000259" key="5">
    <source>
        <dbReference type="Pfam" id="PF22692"/>
    </source>
</evidence>
<dbReference type="NCBIfam" id="TIGR03506">
    <property type="entry name" value="FlgEFG_subfam"/>
    <property type="match status" value="2"/>
</dbReference>
<comment type="similarity">
    <text evidence="1 3">Belongs to the flagella basal body rod proteins family.</text>
</comment>
<proteinExistence type="inferred from homology"/>
<gene>
    <name evidence="6" type="ORF">A2462_07305</name>
</gene>
<dbReference type="InterPro" id="IPR053967">
    <property type="entry name" value="LlgE_F_G-like_D1"/>
</dbReference>
<dbReference type="GO" id="GO:0009426">
    <property type="term" value="C:bacterial-type flagellum basal body, distal rod"/>
    <property type="evidence" value="ECO:0007669"/>
    <property type="project" value="UniProtKB-UniRule"/>
</dbReference>
<sequence length="266" mass="28482">MFQPLYVAATGLSAMEDEILNITSNLANAKTVAFKKGRTEMESLFYIQKSFKDTLHEEMTGADALPVDVEYGTGVRVAATPKDFSQGSVETTSNSLDLAIKGDGFFQFKMADGSYGYGRAGNLHIDNDGNLVDPNGNRLAAGIVFPEGTTSVLINPDGTVYAAVNGESTYAELGQIGLARFPNSAGLKALGQNLFQETESSGIAAVGTANQDGYGSINQFALEQSNVEVISEMMRMVMVQRVFDTVTKAVQSYETMLTSLGKMKQS</sequence>
<comment type="subcellular location">
    <subcellularLocation>
        <location evidence="3">Bacterial flagellum basal body</location>
    </subcellularLocation>
</comment>
<evidence type="ECO:0000313" key="6">
    <source>
        <dbReference type="EMBL" id="OGC33217.1"/>
    </source>
</evidence>
<accession>A0A1F4TKS8</accession>
<dbReference type="InterPro" id="IPR037925">
    <property type="entry name" value="FlgE/F/G-like"/>
</dbReference>
<dbReference type="EMBL" id="MEUI01000038">
    <property type="protein sequence ID" value="OGC33217.1"/>
    <property type="molecule type" value="Genomic_DNA"/>
</dbReference>
<dbReference type="PANTHER" id="PTHR30435">
    <property type="entry name" value="FLAGELLAR PROTEIN"/>
    <property type="match status" value="1"/>
</dbReference>
<dbReference type="AlphaFoldDB" id="A0A1F4TKS8"/>
<dbReference type="InterPro" id="IPR010930">
    <property type="entry name" value="Flg_bb/hook_C_dom"/>
</dbReference>
<dbReference type="Pfam" id="PF06429">
    <property type="entry name" value="Flg_bbr_C"/>
    <property type="match status" value="1"/>
</dbReference>
<keyword evidence="3" id="KW-0975">Bacterial flagellum</keyword>
<evidence type="ECO:0000256" key="3">
    <source>
        <dbReference type="RuleBase" id="RU362116"/>
    </source>
</evidence>
<evidence type="ECO:0000259" key="4">
    <source>
        <dbReference type="Pfam" id="PF06429"/>
    </source>
</evidence>
<reference evidence="6 7" key="1">
    <citation type="journal article" date="2016" name="Nat. Commun.">
        <title>Thousands of microbial genomes shed light on interconnected biogeochemical processes in an aquifer system.</title>
        <authorList>
            <person name="Anantharaman K."/>
            <person name="Brown C.T."/>
            <person name="Hug L.A."/>
            <person name="Sharon I."/>
            <person name="Castelle C.J."/>
            <person name="Probst A.J."/>
            <person name="Thomas B.C."/>
            <person name="Singh A."/>
            <person name="Wilkins M.J."/>
            <person name="Karaoz U."/>
            <person name="Brodie E.L."/>
            <person name="Williams K.H."/>
            <person name="Hubbard S.S."/>
            <person name="Banfield J.F."/>
        </authorList>
    </citation>
    <scope>NUCLEOTIDE SEQUENCE [LARGE SCALE GENOMIC DNA]</scope>
</reference>
<evidence type="ECO:0000313" key="7">
    <source>
        <dbReference type="Proteomes" id="UP000177309"/>
    </source>
</evidence>
<dbReference type="NCBIfam" id="TIGR02488">
    <property type="entry name" value="flgG_G_neg"/>
    <property type="match status" value="1"/>
</dbReference>
<keyword evidence="6" id="KW-0282">Flagellum</keyword>
<dbReference type="SUPFAM" id="SSF117143">
    <property type="entry name" value="Flagellar hook protein flgE"/>
    <property type="match status" value="1"/>
</dbReference>
<keyword evidence="6" id="KW-0966">Cell projection</keyword>
<dbReference type="Pfam" id="PF22692">
    <property type="entry name" value="LlgE_F_G_D1"/>
    <property type="match status" value="1"/>
</dbReference>
<dbReference type="Proteomes" id="UP000177309">
    <property type="component" value="Unassembled WGS sequence"/>
</dbReference>
<feature type="domain" description="Flagellar hook protein FlgE/F/G-like D1" evidence="5">
    <location>
        <begin position="99"/>
        <end position="162"/>
    </location>
</feature>
<dbReference type="GO" id="GO:0071978">
    <property type="term" value="P:bacterial-type flagellum-dependent swarming motility"/>
    <property type="evidence" value="ECO:0007669"/>
    <property type="project" value="TreeGrafter"/>
</dbReference>
<comment type="caution">
    <text evidence="6">The sequence shown here is derived from an EMBL/GenBank/DDBJ whole genome shotgun (WGS) entry which is preliminary data.</text>
</comment>
<evidence type="ECO:0000256" key="1">
    <source>
        <dbReference type="ARBA" id="ARBA00009677"/>
    </source>
</evidence>
<feature type="domain" description="Flagellar basal-body/hook protein C-terminal" evidence="4">
    <location>
        <begin position="219"/>
        <end position="260"/>
    </location>
</feature>
<name>A0A1F4TKS8_UNCSA</name>
<organism evidence="6 7">
    <name type="scientific">candidate division WOR-1 bacterium RIFOXYC2_FULL_41_25</name>
    <dbReference type="NCBI Taxonomy" id="1802586"/>
    <lineage>
        <taxon>Bacteria</taxon>
        <taxon>Bacillati</taxon>
        <taxon>Saganbacteria</taxon>
    </lineage>
</organism>
<dbReference type="InterPro" id="IPR020013">
    <property type="entry name" value="Flagellar_FlgE/F/G"/>
</dbReference>
<evidence type="ECO:0000256" key="2">
    <source>
        <dbReference type="NCBIfam" id="TIGR02488"/>
    </source>
</evidence>
<protein>
    <recommendedName>
        <fullName evidence="2">Flagellar basal-body rod protein FlgG</fullName>
    </recommendedName>
</protein>
<dbReference type="PANTHER" id="PTHR30435:SF19">
    <property type="entry name" value="FLAGELLAR BASAL-BODY ROD PROTEIN FLGG"/>
    <property type="match status" value="1"/>
</dbReference>
<keyword evidence="6" id="KW-0969">Cilium</keyword>
<dbReference type="InterPro" id="IPR012834">
    <property type="entry name" value="FlgG_G_neg"/>
</dbReference>